<dbReference type="RefSeq" id="WP_069607045.1">
    <property type="nucleotide sequence ID" value="NZ_CP015217.1"/>
</dbReference>
<name>A0A1D7UW84_9LEPT</name>
<proteinExistence type="predicted"/>
<evidence type="ECO:0000313" key="3">
    <source>
        <dbReference type="Proteomes" id="UP000094197"/>
    </source>
</evidence>
<evidence type="ECO:0000259" key="1">
    <source>
        <dbReference type="SMART" id="SM00974"/>
    </source>
</evidence>
<sequence>MDEDKLIELRSSEIFDLLVSIADAGGDYYSNVFYVRMPLADQVFVFEYYAETGINIVQDWFLISTFIHLVSINLKSGEFNIENSLIEKFDMFFRKEDIGKVEGILNGDGPWNFDAIIADYGLPKEYCWIVFETFLELSGKNRYKVIQQIRKKNAELSFKNPKLGPEGYLYIIADAKHYKIGITQDVEARFRNLQTSTSSELKMVYSEKLRDYQSLEKKIHKEFAHKRVKGEWFDLVDADIIAIKALIDSAKP</sequence>
<dbReference type="Proteomes" id="UP000094197">
    <property type="component" value="Chromosome 1"/>
</dbReference>
<feature type="domain" description="Bacteriophage T5 Orf172 DNA-binding" evidence="1">
    <location>
        <begin position="172"/>
        <end position="247"/>
    </location>
</feature>
<dbReference type="Pfam" id="PF13455">
    <property type="entry name" value="MUG113"/>
    <property type="match status" value="1"/>
</dbReference>
<dbReference type="KEGG" id="laj:A0128_08135"/>
<keyword evidence="3" id="KW-1185">Reference proteome</keyword>
<dbReference type="SMART" id="SM00974">
    <property type="entry name" value="T5orf172"/>
    <property type="match status" value="1"/>
</dbReference>
<protein>
    <recommendedName>
        <fullName evidence="1">Bacteriophage T5 Orf172 DNA-binding domain-containing protein</fullName>
    </recommendedName>
</protein>
<accession>A0A1D7UW84</accession>
<evidence type="ECO:0000313" key="2">
    <source>
        <dbReference type="EMBL" id="AOP33813.1"/>
    </source>
</evidence>
<dbReference type="AlphaFoldDB" id="A0A1D7UW84"/>
<organism evidence="2 3">
    <name type="scientific">Leptospira tipperaryensis</name>
    <dbReference type="NCBI Taxonomy" id="2564040"/>
    <lineage>
        <taxon>Bacteria</taxon>
        <taxon>Pseudomonadati</taxon>
        <taxon>Spirochaetota</taxon>
        <taxon>Spirochaetia</taxon>
        <taxon>Leptospirales</taxon>
        <taxon>Leptospiraceae</taxon>
        <taxon>Leptospira</taxon>
    </lineage>
</organism>
<dbReference type="EMBL" id="CP015217">
    <property type="protein sequence ID" value="AOP33813.1"/>
    <property type="molecule type" value="Genomic_DNA"/>
</dbReference>
<dbReference type="InterPro" id="IPR018306">
    <property type="entry name" value="Phage_T5_Orf172_DNA-bd"/>
</dbReference>
<gene>
    <name evidence="2" type="ORF">A0128_08135</name>
</gene>
<dbReference type="OrthoDB" id="647741at2"/>
<reference evidence="2 3" key="1">
    <citation type="submission" date="2016-04" db="EMBL/GenBank/DDBJ databases">
        <title>Complete genome seqeunce of Leptospira alstonii serovar Room22.</title>
        <authorList>
            <person name="Nally J.E."/>
            <person name="Bayles D.O."/>
            <person name="Hurley D."/>
            <person name="Fanning S."/>
            <person name="McMahon B.J."/>
            <person name="Arent Z."/>
        </authorList>
    </citation>
    <scope>NUCLEOTIDE SEQUENCE [LARGE SCALE GENOMIC DNA]</scope>
    <source>
        <strain evidence="2 3">GWTS #1</strain>
    </source>
</reference>